<name>A0A660KMY7_9ROSI</name>
<dbReference type="EMBL" id="CM017324">
    <property type="protein sequence ID" value="KAE8037763.1"/>
    <property type="molecule type" value="Genomic_DNA"/>
</dbReference>
<gene>
    <name evidence="2" type="ORF">FH972_010326</name>
</gene>
<protein>
    <submittedName>
        <fullName evidence="2">Uncharacterized protein</fullName>
    </submittedName>
</protein>
<keyword evidence="3" id="KW-1185">Reference proteome</keyword>
<evidence type="ECO:0000313" key="3">
    <source>
        <dbReference type="Proteomes" id="UP000327013"/>
    </source>
</evidence>
<sequence>MIKPRRQPCLAGTQPHQRLPTRVSPPTSPCRRGFHFASKISPHQRPASCCFIAAHPSLCTQPQLLGHMGLMHSTSFTWKLEGSPAHEQRVHRNIEPEDWLTDQRVCVVAGPRLPKLALHFCWLHLASPTLPANSWLHEGYVI</sequence>
<accession>A0A660KMY7</accession>
<reference evidence="2 3" key="1">
    <citation type="submission" date="2019-06" db="EMBL/GenBank/DDBJ databases">
        <title>A chromosomal-level reference genome of Carpinus fangiana (Coryloideae, Betulaceae).</title>
        <authorList>
            <person name="Yang X."/>
            <person name="Wang Z."/>
            <person name="Zhang L."/>
            <person name="Hao G."/>
            <person name="Liu J."/>
            <person name="Yang Y."/>
        </authorList>
    </citation>
    <scope>NUCLEOTIDE SEQUENCE [LARGE SCALE GENOMIC DNA]</scope>
    <source>
        <strain evidence="2">Cfa_2016G</strain>
        <tissue evidence="2">Leaf</tissue>
    </source>
</reference>
<organism evidence="2 3">
    <name type="scientific">Carpinus fangiana</name>
    <dbReference type="NCBI Taxonomy" id="176857"/>
    <lineage>
        <taxon>Eukaryota</taxon>
        <taxon>Viridiplantae</taxon>
        <taxon>Streptophyta</taxon>
        <taxon>Embryophyta</taxon>
        <taxon>Tracheophyta</taxon>
        <taxon>Spermatophyta</taxon>
        <taxon>Magnoliopsida</taxon>
        <taxon>eudicotyledons</taxon>
        <taxon>Gunneridae</taxon>
        <taxon>Pentapetalae</taxon>
        <taxon>rosids</taxon>
        <taxon>fabids</taxon>
        <taxon>Fagales</taxon>
        <taxon>Betulaceae</taxon>
        <taxon>Carpinus</taxon>
    </lineage>
</organism>
<evidence type="ECO:0000256" key="1">
    <source>
        <dbReference type="SAM" id="MobiDB-lite"/>
    </source>
</evidence>
<proteinExistence type="predicted"/>
<feature type="region of interest" description="Disordered" evidence="1">
    <location>
        <begin position="1"/>
        <end position="27"/>
    </location>
</feature>
<dbReference type="AlphaFoldDB" id="A0A660KMY7"/>
<evidence type="ECO:0000313" key="2">
    <source>
        <dbReference type="EMBL" id="KAE8037763.1"/>
    </source>
</evidence>
<dbReference type="Proteomes" id="UP000327013">
    <property type="component" value="Chromosome 4"/>
</dbReference>